<evidence type="ECO:0000256" key="7">
    <source>
        <dbReference type="SAM" id="MobiDB-lite"/>
    </source>
</evidence>
<evidence type="ECO:0000256" key="3">
    <source>
        <dbReference type="ARBA" id="ARBA00022771"/>
    </source>
</evidence>
<reference evidence="9 10" key="1">
    <citation type="journal article" date="2023" name="Insect Mol. Biol.">
        <title>Genome sequencing provides insights into the evolution of gene families encoding plant cell wall-degrading enzymes in longhorned beetles.</title>
        <authorList>
            <person name="Shin N.R."/>
            <person name="Okamura Y."/>
            <person name="Kirsch R."/>
            <person name="Pauchet Y."/>
        </authorList>
    </citation>
    <scope>NUCLEOTIDE SEQUENCE [LARGE SCALE GENOMIC DNA]</scope>
    <source>
        <strain evidence="9">EAD_L_NR</strain>
    </source>
</reference>
<evidence type="ECO:0000256" key="5">
    <source>
        <dbReference type="ARBA" id="ARBA00038226"/>
    </source>
</evidence>
<keyword evidence="1 6" id="KW-0479">Metal-binding</keyword>
<evidence type="ECO:0000256" key="1">
    <source>
        <dbReference type="ARBA" id="ARBA00022723"/>
    </source>
</evidence>
<dbReference type="PANTHER" id="PTHR12675">
    <property type="entry name" value="MUSCLEBLIND-LIKE PROTEIN"/>
    <property type="match status" value="1"/>
</dbReference>
<dbReference type="GO" id="GO:0043484">
    <property type="term" value="P:regulation of RNA splicing"/>
    <property type="evidence" value="ECO:0007669"/>
    <property type="project" value="TreeGrafter"/>
</dbReference>
<dbReference type="GO" id="GO:0008270">
    <property type="term" value="F:zinc ion binding"/>
    <property type="evidence" value="ECO:0007669"/>
    <property type="project" value="UniProtKB-KW"/>
</dbReference>
<dbReference type="PANTHER" id="PTHR12675:SF11">
    <property type="entry name" value="C3H1-TYPE DOMAIN-CONTAINING PROTEIN"/>
    <property type="match status" value="1"/>
</dbReference>
<dbReference type="GO" id="GO:0005737">
    <property type="term" value="C:cytoplasm"/>
    <property type="evidence" value="ECO:0007669"/>
    <property type="project" value="TreeGrafter"/>
</dbReference>
<dbReference type="Proteomes" id="UP001159042">
    <property type="component" value="Unassembled WGS sequence"/>
</dbReference>
<evidence type="ECO:0000256" key="6">
    <source>
        <dbReference type="PROSITE-ProRule" id="PRU00723"/>
    </source>
</evidence>
<comment type="caution">
    <text evidence="9">The sequence shown here is derived from an EMBL/GenBank/DDBJ whole genome shotgun (WGS) entry which is preliminary data.</text>
</comment>
<gene>
    <name evidence="9" type="ORF">NQ315_004739</name>
</gene>
<keyword evidence="2" id="KW-0677">Repeat</keyword>
<evidence type="ECO:0000259" key="8">
    <source>
        <dbReference type="PROSITE" id="PS50103"/>
    </source>
</evidence>
<dbReference type="EMBL" id="JANEYG010000013">
    <property type="protein sequence ID" value="KAJ8920600.1"/>
    <property type="molecule type" value="Genomic_DNA"/>
</dbReference>
<dbReference type="GO" id="GO:0003723">
    <property type="term" value="F:RNA binding"/>
    <property type="evidence" value="ECO:0007669"/>
    <property type="project" value="TreeGrafter"/>
</dbReference>
<dbReference type="Gene3D" id="3.30.1370.210">
    <property type="match status" value="1"/>
</dbReference>
<feature type="region of interest" description="Disordered" evidence="7">
    <location>
        <begin position="196"/>
        <end position="244"/>
    </location>
</feature>
<dbReference type="Pfam" id="PF22628">
    <property type="entry name" value="zf-CCCH_10"/>
    <property type="match status" value="1"/>
</dbReference>
<evidence type="ECO:0000256" key="4">
    <source>
        <dbReference type="ARBA" id="ARBA00022833"/>
    </source>
</evidence>
<proteinExistence type="inferred from homology"/>
<sequence length="443" mass="47525">MSFGKMFYFKEHNDATLFYIPAICSLVQELREKKGRCNREKPPCKYFHPPQHLKDQLLINGRNHLALKNALMQQMGLTPGQPLVPGQVQAVAANPYLTGMPQVGSTYSPYFAPGPIMPTIMGPDPTGVGSPLGVVPQTVVAQQKMPRSDRLEAFPAGMVPYKRPAADKSGVPVYQPNATTYQQLMQLQQPFVPVSCEYSTSPAPPPSSCASPTVPEAIQSVSSASQPQHQQPQQPQPPPPPQQQVIKDGEAISSVTTTASLPNLPPQPAIPDPAALAKEVAQQNYAKAVKLAAVNQSLAASQLSHLNPLNYTGVALNKQALTVPPPAFPRYPTLPFQLNAATSLNLGLANPYQAAIAQQNLLNISRPPPNFQFNPYSIMRTPYTAASTTPIYGNSILGAAQYPVTVSAAPMTNVSASTNIAVAAAQNNNNNVVLQPYKKLKTT</sequence>
<evidence type="ECO:0000256" key="2">
    <source>
        <dbReference type="ARBA" id="ARBA00022737"/>
    </source>
</evidence>
<accession>A0AAV8W3K8</accession>
<keyword evidence="3 6" id="KW-0863">Zinc-finger</keyword>
<protein>
    <recommendedName>
        <fullName evidence="8">C3H1-type domain-containing protein</fullName>
    </recommendedName>
</protein>
<evidence type="ECO:0000313" key="10">
    <source>
        <dbReference type="Proteomes" id="UP001159042"/>
    </source>
</evidence>
<organism evidence="9 10">
    <name type="scientific">Exocentrus adspersus</name>
    <dbReference type="NCBI Taxonomy" id="1586481"/>
    <lineage>
        <taxon>Eukaryota</taxon>
        <taxon>Metazoa</taxon>
        <taxon>Ecdysozoa</taxon>
        <taxon>Arthropoda</taxon>
        <taxon>Hexapoda</taxon>
        <taxon>Insecta</taxon>
        <taxon>Pterygota</taxon>
        <taxon>Neoptera</taxon>
        <taxon>Endopterygota</taxon>
        <taxon>Coleoptera</taxon>
        <taxon>Polyphaga</taxon>
        <taxon>Cucujiformia</taxon>
        <taxon>Chrysomeloidea</taxon>
        <taxon>Cerambycidae</taxon>
        <taxon>Lamiinae</taxon>
        <taxon>Acanthocinini</taxon>
        <taxon>Exocentrus</taxon>
    </lineage>
</organism>
<feature type="zinc finger region" description="C3H1-type" evidence="6">
    <location>
        <begin position="18"/>
        <end position="51"/>
    </location>
</feature>
<keyword evidence="10" id="KW-1185">Reference proteome</keyword>
<comment type="similarity">
    <text evidence="5">Belongs to the muscleblind family.</text>
</comment>
<keyword evidence="4 6" id="KW-0862">Zinc</keyword>
<evidence type="ECO:0000313" key="9">
    <source>
        <dbReference type="EMBL" id="KAJ8920600.1"/>
    </source>
</evidence>
<name>A0AAV8W3K8_9CUCU</name>
<dbReference type="InterPro" id="IPR000571">
    <property type="entry name" value="Znf_CCCH"/>
</dbReference>
<dbReference type="InterPro" id="IPR054429">
    <property type="entry name" value="Znf-CCCH_Muscleblind-like"/>
</dbReference>
<dbReference type="PROSITE" id="PS50103">
    <property type="entry name" value="ZF_C3H1"/>
    <property type="match status" value="1"/>
</dbReference>
<dbReference type="AlphaFoldDB" id="A0AAV8W3K8"/>
<feature type="domain" description="C3H1-type" evidence="8">
    <location>
        <begin position="18"/>
        <end position="51"/>
    </location>
</feature>
<dbReference type="GO" id="GO:0005654">
    <property type="term" value="C:nucleoplasm"/>
    <property type="evidence" value="ECO:0007669"/>
    <property type="project" value="TreeGrafter"/>
</dbReference>